<dbReference type="GO" id="GO:0038023">
    <property type="term" value="F:signaling receptor activity"/>
    <property type="evidence" value="ECO:0007669"/>
    <property type="project" value="TreeGrafter"/>
</dbReference>
<dbReference type="PROSITE" id="PS50835">
    <property type="entry name" value="IG_LIKE"/>
    <property type="match status" value="1"/>
</dbReference>
<evidence type="ECO:0000313" key="6">
    <source>
        <dbReference type="Proteomes" id="UP000005225"/>
    </source>
</evidence>
<dbReference type="eggNOG" id="ENOG502TG0M">
    <property type="taxonomic scope" value="Eukaryota"/>
</dbReference>
<dbReference type="PANTHER" id="PTHR16423:SF9">
    <property type="entry name" value="TREM-LIKE TRANSCRIPT 4 PROTEIN"/>
    <property type="match status" value="1"/>
</dbReference>
<dbReference type="SMART" id="SM00409">
    <property type="entry name" value="IG"/>
    <property type="match status" value="1"/>
</dbReference>
<dbReference type="InterPro" id="IPR036179">
    <property type="entry name" value="Ig-like_dom_sf"/>
</dbReference>
<dbReference type="STRING" id="30611.ENSOGAP00000018619"/>
<dbReference type="InterPro" id="IPR013106">
    <property type="entry name" value="Ig_V-set"/>
</dbReference>
<keyword evidence="2" id="KW-1015">Disulfide bond</keyword>
<evidence type="ECO:0000313" key="5">
    <source>
        <dbReference type="Ensembl" id="ENSOGAP00000018619.1"/>
    </source>
</evidence>
<dbReference type="GO" id="GO:0034157">
    <property type="term" value="P:positive regulation of toll-like receptor 7 signaling pathway"/>
    <property type="evidence" value="ECO:0007669"/>
    <property type="project" value="Ensembl"/>
</dbReference>
<protein>
    <submittedName>
        <fullName evidence="5">Triggering receptor expressed on myeloid cells like 4</fullName>
    </submittedName>
</protein>
<organism evidence="5 6">
    <name type="scientific">Otolemur garnettii</name>
    <name type="common">Small-eared galago</name>
    <name type="synonym">Garnett's greater bushbaby</name>
    <dbReference type="NCBI Taxonomy" id="30611"/>
    <lineage>
        <taxon>Eukaryota</taxon>
        <taxon>Metazoa</taxon>
        <taxon>Chordata</taxon>
        <taxon>Craniata</taxon>
        <taxon>Vertebrata</taxon>
        <taxon>Euteleostomi</taxon>
        <taxon>Mammalia</taxon>
        <taxon>Eutheria</taxon>
        <taxon>Euarchontoglires</taxon>
        <taxon>Primates</taxon>
        <taxon>Strepsirrhini</taxon>
        <taxon>Lorisiformes</taxon>
        <taxon>Galagidae</taxon>
        <taxon>Otolemur</taxon>
    </lineage>
</organism>
<dbReference type="OMA" id="PYQSKTW"/>
<dbReference type="InterPro" id="IPR003599">
    <property type="entry name" value="Ig_sub"/>
</dbReference>
<evidence type="ECO:0000259" key="4">
    <source>
        <dbReference type="PROSITE" id="PS50835"/>
    </source>
</evidence>
<dbReference type="Gene3D" id="2.60.40.10">
    <property type="entry name" value="Immunoglobulins"/>
    <property type="match status" value="1"/>
</dbReference>
<dbReference type="EMBL" id="AAQR03060935">
    <property type="status" value="NOT_ANNOTATED_CDS"/>
    <property type="molecule type" value="Genomic_DNA"/>
</dbReference>
<dbReference type="GO" id="GO:0009986">
    <property type="term" value="C:cell surface"/>
    <property type="evidence" value="ECO:0007669"/>
    <property type="project" value="TreeGrafter"/>
</dbReference>
<sequence>VAWPEGSHTCCCCLCCCSGGKLPEELHQALGQTLSLKCQYSPMTGPYQSKAWCHQTSPNRCTILVHSSKAQTAAQKSRYTIWDEPKAGFFNVTMTQLMKNDSGSYWCGIYNSSSKTIVVLREISLVVTPAPTTSPMWTLTSLPTRTVLITSPEGTSSHPSINGSDTRKSSAPLYLDSAAPRLLVSVLCGLPVAIGLVL</sequence>
<dbReference type="HOGENOM" id="CLU_051023_2_1_1"/>
<keyword evidence="6" id="KW-1185">Reference proteome</keyword>
<proteinExistence type="predicted"/>
<keyword evidence="3" id="KW-0393">Immunoglobulin domain</keyword>
<dbReference type="Pfam" id="PF07686">
    <property type="entry name" value="V-set"/>
    <property type="match status" value="1"/>
</dbReference>
<dbReference type="AlphaFoldDB" id="H0XR77"/>
<keyword evidence="1" id="KW-0732">Signal</keyword>
<dbReference type="FunCoup" id="H0XR77">
    <property type="interactions" value="108"/>
</dbReference>
<evidence type="ECO:0000256" key="1">
    <source>
        <dbReference type="ARBA" id="ARBA00022729"/>
    </source>
</evidence>
<dbReference type="GeneTree" id="ENSGT00940000153835"/>
<dbReference type="SUPFAM" id="SSF48726">
    <property type="entry name" value="Immunoglobulin"/>
    <property type="match status" value="1"/>
</dbReference>
<dbReference type="InterPro" id="IPR052314">
    <property type="entry name" value="Immune_rcpt_domain"/>
</dbReference>
<dbReference type="InterPro" id="IPR007110">
    <property type="entry name" value="Ig-like_dom"/>
</dbReference>
<dbReference type="InterPro" id="IPR013783">
    <property type="entry name" value="Ig-like_fold"/>
</dbReference>
<name>H0XR77_OTOGA</name>
<feature type="domain" description="Ig-like" evidence="4">
    <location>
        <begin position="4"/>
        <end position="118"/>
    </location>
</feature>
<reference evidence="5" key="2">
    <citation type="submission" date="2025-08" db="UniProtKB">
        <authorList>
            <consortium name="Ensembl"/>
        </authorList>
    </citation>
    <scope>IDENTIFICATION</scope>
</reference>
<accession>H0XR77</accession>
<dbReference type="Ensembl" id="ENSOGAT00000032213.1">
    <property type="protein sequence ID" value="ENSOGAP00000018619.1"/>
    <property type="gene ID" value="ENSOGAG00000027275.1"/>
</dbReference>
<reference evidence="6" key="1">
    <citation type="submission" date="2011-03" db="EMBL/GenBank/DDBJ databases">
        <title>Version 3 of the genome sequence of Otolemur garnettii (Bushbaby).</title>
        <authorList>
            <consortium name="The Broad Institute Genome Sequencing Platform"/>
            <person name="Di Palma F."/>
            <person name="Johnson J."/>
            <person name="Lander E.S."/>
            <person name="Lindblad-Toh K."/>
            <person name="Jaffe D.B."/>
            <person name="Gnerre S."/>
            <person name="MacCallum I."/>
            <person name="Przybylski D."/>
            <person name="Ribeiro F.J."/>
            <person name="Burton J.N."/>
            <person name="Walker B.J."/>
            <person name="Sharpe T."/>
            <person name="Hall G."/>
        </authorList>
    </citation>
    <scope>NUCLEOTIDE SEQUENCE [LARGE SCALE GENOMIC DNA]</scope>
</reference>
<dbReference type="InParanoid" id="H0XR77"/>
<dbReference type="CDD" id="cd05716">
    <property type="entry name" value="IgV_pIgR_like"/>
    <property type="match status" value="1"/>
</dbReference>
<dbReference type="PANTHER" id="PTHR16423">
    <property type="entry name" value="TREM-LIKE TRANSCRIPT PROTEIN"/>
    <property type="match status" value="1"/>
</dbReference>
<dbReference type="FunFam" id="2.60.40.10:FF:000370">
    <property type="entry name" value="CMRF35-like molecule 1"/>
    <property type="match status" value="1"/>
</dbReference>
<reference evidence="5" key="3">
    <citation type="submission" date="2025-09" db="UniProtKB">
        <authorList>
            <consortium name="Ensembl"/>
        </authorList>
    </citation>
    <scope>IDENTIFICATION</scope>
</reference>
<dbReference type="Proteomes" id="UP000005225">
    <property type="component" value="Unassembled WGS sequence"/>
</dbReference>
<evidence type="ECO:0000256" key="2">
    <source>
        <dbReference type="ARBA" id="ARBA00023157"/>
    </source>
</evidence>
<evidence type="ECO:0000256" key="3">
    <source>
        <dbReference type="ARBA" id="ARBA00023319"/>
    </source>
</evidence>